<accession>A0A109BE75</accession>
<dbReference type="EMBL" id="LMTR01000066">
    <property type="protein sequence ID" value="KWT67126.1"/>
    <property type="molecule type" value="Genomic_DNA"/>
</dbReference>
<sequence>MREGNRPARHYSTAHTHAYAAQVSPQVQPAPQFQIHQVAAEVAHFFQDLRAALRMTPVQAAQALSTRVDIVVAFEAAKVAALPPWPETCRIVRTYASYAGLDPRPVLHSLEQLFHALPRTPAPEQRGGAGFSKMANGGGQGTSMLRAISSTLSGVSLKPSNMLKPFSAVGAGRAARAVRSAGHVVDRHAGRPGMALFVVTSVVASVALVTQTSVLEAAVAQLPSPVKRMVQGAQNYVIVQFSPVRDGLRWIDVPDPRTRRGDKLQTAERQSD</sequence>
<evidence type="ECO:0000256" key="1">
    <source>
        <dbReference type="SAM" id="MobiDB-lite"/>
    </source>
</evidence>
<feature type="region of interest" description="Disordered" evidence="1">
    <location>
        <begin position="252"/>
        <end position="272"/>
    </location>
</feature>
<dbReference type="GO" id="GO:0003677">
    <property type="term" value="F:DNA binding"/>
    <property type="evidence" value="ECO:0007669"/>
    <property type="project" value="InterPro"/>
</dbReference>
<evidence type="ECO:0000313" key="3">
    <source>
        <dbReference type="Proteomes" id="UP000059074"/>
    </source>
</evidence>
<dbReference type="Gene3D" id="1.10.260.40">
    <property type="entry name" value="lambda repressor-like DNA-binding domains"/>
    <property type="match status" value="1"/>
</dbReference>
<protein>
    <submittedName>
        <fullName evidence="2">Uncharacterized protein</fullName>
    </submittedName>
</protein>
<dbReference type="STRING" id="121290.APY04_2113"/>
<comment type="caution">
    <text evidence="2">The sequence shown here is derived from an EMBL/GenBank/DDBJ whole genome shotgun (WGS) entry which is preliminary data.</text>
</comment>
<dbReference type="InterPro" id="IPR010982">
    <property type="entry name" value="Lambda_DNA-bd_dom_sf"/>
</dbReference>
<dbReference type="AlphaFoldDB" id="A0A109BE75"/>
<gene>
    <name evidence="2" type="ORF">APY04_2113</name>
</gene>
<evidence type="ECO:0000313" key="2">
    <source>
        <dbReference type="EMBL" id="KWT67126.1"/>
    </source>
</evidence>
<dbReference type="Proteomes" id="UP000059074">
    <property type="component" value="Unassembled WGS sequence"/>
</dbReference>
<keyword evidence="3" id="KW-1185">Reference proteome</keyword>
<dbReference type="OrthoDB" id="7931278at2"/>
<dbReference type="PATRIC" id="fig|121290.4.peg.1405"/>
<proteinExistence type="predicted"/>
<reference evidence="2 3" key="1">
    <citation type="submission" date="2015-10" db="EMBL/GenBank/DDBJ databases">
        <title>Transcriptomic analysis of a linuron degrading triple-species bacterial consortium.</title>
        <authorList>
            <person name="Albers P."/>
        </authorList>
    </citation>
    <scope>NUCLEOTIDE SEQUENCE [LARGE SCALE GENOMIC DNA]</scope>
    <source>
        <strain evidence="2 3">WDL6</strain>
    </source>
</reference>
<name>A0A109BE75_HYPSL</name>
<organism evidence="2 3">
    <name type="scientific">Hyphomicrobium sulfonivorans</name>
    <dbReference type="NCBI Taxonomy" id="121290"/>
    <lineage>
        <taxon>Bacteria</taxon>
        <taxon>Pseudomonadati</taxon>
        <taxon>Pseudomonadota</taxon>
        <taxon>Alphaproteobacteria</taxon>
        <taxon>Hyphomicrobiales</taxon>
        <taxon>Hyphomicrobiaceae</taxon>
        <taxon>Hyphomicrobium</taxon>
    </lineage>
</organism>